<gene>
    <name evidence="1" type="ORF">QQF64_017233</name>
</gene>
<dbReference type="Proteomes" id="UP001558613">
    <property type="component" value="Unassembled WGS sequence"/>
</dbReference>
<name>A0ABR3LJG5_9TELE</name>
<accession>A0ABR3LJG5</accession>
<reference evidence="1 2" key="1">
    <citation type="submission" date="2023-09" db="EMBL/GenBank/DDBJ databases">
        <authorList>
            <person name="Wang M."/>
        </authorList>
    </citation>
    <scope>NUCLEOTIDE SEQUENCE [LARGE SCALE GENOMIC DNA]</scope>
    <source>
        <strain evidence="1">GT-2023</strain>
        <tissue evidence="1">Liver</tissue>
    </source>
</reference>
<evidence type="ECO:0000313" key="1">
    <source>
        <dbReference type="EMBL" id="KAL1252540.1"/>
    </source>
</evidence>
<keyword evidence="2" id="KW-1185">Reference proteome</keyword>
<proteinExistence type="predicted"/>
<comment type="caution">
    <text evidence="1">The sequence shown here is derived from an EMBL/GenBank/DDBJ whole genome shotgun (WGS) entry which is preliminary data.</text>
</comment>
<evidence type="ECO:0000313" key="2">
    <source>
        <dbReference type="Proteomes" id="UP001558613"/>
    </source>
</evidence>
<dbReference type="EMBL" id="JAYMGO010000021">
    <property type="protein sequence ID" value="KAL1252540.1"/>
    <property type="molecule type" value="Genomic_DNA"/>
</dbReference>
<protein>
    <submittedName>
        <fullName evidence="1">Uncharacterized protein</fullName>
    </submittedName>
</protein>
<sequence length="75" mass="8288">MGAMFCIPCQPTMGQIKTPVQCVENPAGLGGVIICDQMLFTMNKQCLEVVHDHRGEKLHHTSSVVMAGEDRLYIK</sequence>
<organism evidence="1 2">
    <name type="scientific">Cirrhinus molitorella</name>
    <name type="common">mud carp</name>
    <dbReference type="NCBI Taxonomy" id="172907"/>
    <lineage>
        <taxon>Eukaryota</taxon>
        <taxon>Metazoa</taxon>
        <taxon>Chordata</taxon>
        <taxon>Craniata</taxon>
        <taxon>Vertebrata</taxon>
        <taxon>Euteleostomi</taxon>
        <taxon>Actinopterygii</taxon>
        <taxon>Neopterygii</taxon>
        <taxon>Teleostei</taxon>
        <taxon>Ostariophysi</taxon>
        <taxon>Cypriniformes</taxon>
        <taxon>Cyprinidae</taxon>
        <taxon>Labeoninae</taxon>
        <taxon>Labeonini</taxon>
        <taxon>Cirrhinus</taxon>
    </lineage>
</organism>